<dbReference type="Proteomes" id="UP000011115">
    <property type="component" value="Unassembled WGS sequence"/>
</dbReference>
<dbReference type="Gramene" id="PGSC0003DMT400044494">
    <property type="protein sequence ID" value="PGSC0003DMT400044494"/>
    <property type="gene ID" value="PGSC0003DMG400017269"/>
</dbReference>
<reference evidence="2" key="1">
    <citation type="journal article" date="2011" name="Nature">
        <title>Genome sequence and analysis of the tuber crop potato.</title>
        <authorList>
            <consortium name="The Potato Genome Sequencing Consortium"/>
        </authorList>
    </citation>
    <scope>NUCLEOTIDE SEQUENCE [LARGE SCALE GENOMIC DNA]</scope>
    <source>
        <strain evidence="2">cv. DM1-3 516 R44</strain>
    </source>
</reference>
<reference evidence="1" key="2">
    <citation type="submission" date="2015-06" db="UniProtKB">
        <authorList>
            <consortium name="EnsemblPlants"/>
        </authorList>
    </citation>
    <scope>IDENTIFICATION</scope>
    <source>
        <strain evidence="1">DM1-3 516 R44</strain>
    </source>
</reference>
<dbReference type="InParanoid" id="M1BG97"/>
<dbReference type="AlphaFoldDB" id="M1BG97"/>
<dbReference type="PaxDb" id="4113-PGSC0003DMT400044494"/>
<dbReference type="HOGENOM" id="CLU_2908589_0_0_1"/>
<sequence length="62" mass="7292">MLEAREVVEHEIWWKINGGTSNVWYENWTKRGALHHIVSIGQTMVDDYKHREIQKLTVPGTC</sequence>
<name>M1BG97_SOLTU</name>
<protein>
    <submittedName>
        <fullName evidence="1">Uncharacterized protein</fullName>
    </submittedName>
</protein>
<proteinExistence type="predicted"/>
<accession>M1BG97</accession>
<dbReference type="EnsemblPlants" id="PGSC0003DMT400044494">
    <property type="protein sequence ID" value="PGSC0003DMT400044494"/>
    <property type="gene ID" value="PGSC0003DMG400017269"/>
</dbReference>
<keyword evidence="2" id="KW-1185">Reference proteome</keyword>
<organism evidence="1 2">
    <name type="scientific">Solanum tuberosum</name>
    <name type="common">Potato</name>
    <dbReference type="NCBI Taxonomy" id="4113"/>
    <lineage>
        <taxon>Eukaryota</taxon>
        <taxon>Viridiplantae</taxon>
        <taxon>Streptophyta</taxon>
        <taxon>Embryophyta</taxon>
        <taxon>Tracheophyta</taxon>
        <taxon>Spermatophyta</taxon>
        <taxon>Magnoliopsida</taxon>
        <taxon>eudicotyledons</taxon>
        <taxon>Gunneridae</taxon>
        <taxon>Pentapetalae</taxon>
        <taxon>asterids</taxon>
        <taxon>lamiids</taxon>
        <taxon>Solanales</taxon>
        <taxon>Solanaceae</taxon>
        <taxon>Solanoideae</taxon>
        <taxon>Solaneae</taxon>
        <taxon>Solanum</taxon>
    </lineage>
</organism>
<evidence type="ECO:0000313" key="1">
    <source>
        <dbReference type="EnsemblPlants" id="PGSC0003DMT400044494"/>
    </source>
</evidence>
<evidence type="ECO:0000313" key="2">
    <source>
        <dbReference type="Proteomes" id="UP000011115"/>
    </source>
</evidence>